<protein>
    <submittedName>
        <fullName evidence="2">D-alanyl-lipoteichoic acid biosynthesis protein DltD</fullName>
    </submittedName>
</protein>
<dbReference type="SUPFAM" id="SSF52266">
    <property type="entry name" value="SGNH hydrolase"/>
    <property type="match status" value="1"/>
</dbReference>
<accession>A0A929MPP8</accession>
<feature type="chain" id="PRO_5037817167" evidence="1">
    <location>
        <begin position="29"/>
        <end position="386"/>
    </location>
</feature>
<dbReference type="InterPro" id="IPR023896">
    <property type="entry name" value="LTA_DltD"/>
</dbReference>
<dbReference type="AlphaFoldDB" id="A0A929MPP8"/>
<evidence type="ECO:0000256" key="1">
    <source>
        <dbReference type="SAM" id="SignalP"/>
    </source>
</evidence>
<feature type="signal peptide" evidence="1">
    <location>
        <begin position="1"/>
        <end position="28"/>
    </location>
</feature>
<name>A0A929MPP8_ABIDE</name>
<proteinExistence type="predicted"/>
<evidence type="ECO:0000313" key="2">
    <source>
        <dbReference type="EMBL" id="MBF0934598.1"/>
    </source>
</evidence>
<sequence length="386" mass="44834">MIKMKALVYAICLALVSMIGLNASLSGAYQVPDNSIRYGRQVEKNQSKDILTQNMDAQTLTVFGSSELVQTFKENFDPSVVFNYKDFHLMEIGRGNYRNLTLASILGSVGDNLPQQKAVLLESLQWFTKEGVPANALLYRLSFEHVYNTLSNPKVTEEHKRAFIDRLLEASTQHPQVHDALARYKKALLDEPDNWFENQWARAHYQLDVFKNKIRYALTDKDPLPMAGDKTPDYDWDQRYKTIAEQEGAADKTNNNEFQVENHYYTNEIGQDLEKFKNSDVGKYVTDSPEMKDLNIFLDIAQDLGVDVRVVLLPVNGKWYDYTGFPKEDRRAVYEAIKQVLDQRGIKYYDYQDDDYEPYVMQDMLHLGWKGWTRLEKDLYEYGKQD</sequence>
<organism evidence="2 3">
    <name type="scientific">Abiotrophia defectiva</name>
    <name type="common">Streptococcus defectivus</name>
    <dbReference type="NCBI Taxonomy" id="46125"/>
    <lineage>
        <taxon>Bacteria</taxon>
        <taxon>Bacillati</taxon>
        <taxon>Bacillota</taxon>
        <taxon>Bacilli</taxon>
        <taxon>Lactobacillales</taxon>
        <taxon>Aerococcaceae</taxon>
        <taxon>Abiotrophia</taxon>
    </lineage>
</organism>
<dbReference type="Proteomes" id="UP000757900">
    <property type="component" value="Unassembled WGS sequence"/>
</dbReference>
<dbReference type="PANTHER" id="PTHR40039">
    <property type="entry name" value="PROTEIN DLTD"/>
    <property type="match status" value="1"/>
</dbReference>
<keyword evidence="1" id="KW-0732">Signal</keyword>
<gene>
    <name evidence="2" type="primary">dltD</name>
    <name evidence="2" type="ORF">HXK00_03000</name>
</gene>
<reference evidence="2" key="1">
    <citation type="submission" date="2020-04" db="EMBL/GenBank/DDBJ databases">
        <title>Deep metagenomics examines the oral microbiome during advanced dental caries in children, revealing novel taxa and co-occurrences with host molecules.</title>
        <authorList>
            <person name="Baker J.L."/>
            <person name="Morton J.T."/>
            <person name="Dinis M."/>
            <person name="Alvarez R."/>
            <person name="Tran N.C."/>
            <person name="Knight R."/>
            <person name="Edlund A."/>
        </authorList>
    </citation>
    <scope>NUCLEOTIDE SEQUENCE</scope>
    <source>
        <strain evidence="2">JCVI_23_bin.16</strain>
    </source>
</reference>
<dbReference type="InterPro" id="IPR006998">
    <property type="entry name" value="DltD"/>
</dbReference>
<evidence type="ECO:0000313" key="3">
    <source>
        <dbReference type="Proteomes" id="UP000757900"/>
    </source>
</evidence>
<comment type="caution">
    <text evidence="2">The sequence shown here is derived from an EMBL/GenBank/DDBJ whole genome shotgun (WGS) entry which is preliminary data.</text>
</comment>
<dbReference type="EMBL" id="JABZFV010000040">
    <property type="protein sequence ID" value="MBF0934598.1"/>
    <property type="molecule type" value="Genomic_DNA"/>
</dbReference>
<dbReference type="PANTHER" id="PTHR40039:SF1">
    <property type="entry name" value="PROTEIN DLTD"/>
    <property type="match status" value="1"/>
</dbReference>
<dbReference type="Pfam" id="PF04914">
    <property type="entry name" value="DltD"/>
    <property type="match status" value="1"/>
</dbReference>
<dbReference type="NCBIfam" id="TIGR04092">
    <property type="entry name" value="LTA_DltD"/>
    <property type="match status" value="1"/>
</dbReference>